<dbReference type="NCBIfam" id="NF041518">
    <property type="entry name" value="choice_anch_Q"/>
    <property type="match status" value="1"/>
</dbReference>
<evidence type="ECO:0000313" key="3">
    <source>
        <dbReference type="EMBL" id="MFH6985821.1"/>
    </source>
</evidence>
<dbReference type="EMBL" id="JBIPKE010000020">
    <property type="protein sequence ID" value="MFH6985821.1"/>
    <property type="molecule type" value="Genomic_DNA"/>
</dbReference>
<protein>
    <submittedName>
        <fullName evidence="3">Choice-of-anchor Q domain-containing protein</fullName>
    </submittedName>
</protein>
<proteinExistence type="predicted"/>
<name>A0ABW7NES8_9BACT</name>
<keyword evidence="4" id="KW-1185">Reference proteome</keyword>
<accession>A0ABW7NES8</accession>
<reference evidence="3 4" key="1">
    <citation type="journal article" date="2013" name="Int. J. Syst. Evol. Microbiol.">
        <title>Marinoscillum luteum sp. nov., isolated from marine sediment.</title>
        <authorList>
            <person name="Cha I.T."/>
            <person name="Park S.J."/>
            <person name="Kim S.J."/>
            <person name="Kim J.G."/>
            <person name="Jung M.Y."/>
            <person name="Shin K.S."/>
            <person name="Kwon K.K."/>
            <person name="Yang S.H."/>
            <person name="Seo Y.S."/>
            <person name="Rhee S.K."/>
        </authorList>
    </citation>
    <scope>NUCLEOTIDE SEQUENCE [LARGE SCALE GENOMIC DNA]</scope>
    <source>
        <strain evidence="3 4">KCTC 23939</strain>
    </source>
</reference>
<comment type="caution">
    <text evidence="3">The sequence shown here is derived from an EMBL/GenBank/DDBJ whole genome shotgun (WGS) entry which is preliminary data.</text>
</comment>
<dbReference type="SUPFAM" id="SSF51126">
    <property type="entry name" value="Pectin lyase-like"/>
    <property type="match status" value="1"/>
</dbReference>
<dbReference type="InterPro" id="IPR011050">
    <property type="entry name" value="Pectin_lyase_fold/virulence"/>
</dbReference>
<dbReference type="Pfam" id="PF13229">
    <property type="entry name" value="Beta_helix"/>
    <property type="match status" value="1"/>
</dbReference>
<feature type="region of interest" description="Disordered" evidence="1">
    <location>
        <begin position="433"/>
        <end position="460"/>
    </location>
</feature>
<dbReference type="InterPro" id="IPR006626">
    <property type="entry name" value="PbH1"/>
</dbReference>
<dbReference type="Gene3D" id="2.160.20.10">
    <property type="entry name" value="Single-stranded right-handed beta-helix, Pectin lyase-like"/>
    <property type="match status" value="1"/>
</dbReference>
<evidence type="ECO:0000313" key="4">
    <source>
        <dbReference type="Proteomes" id="UP001610063"/>
    </source>
</evidence>
<feature type="domain" description="Right handed beta helix" evidence="2">
    <location>
        <begin position="241"/>
        <end position="364"/>
    </location>
</feature>
<dbReference type="RefSeq" id="WP_395419243.1">
    <property type="nucleotide sequence ID" value="NZ_JBIPKE010000020.1"/>
</dbReference>
<organism evidence="3 4">
    <name type="scientific">Marinoscillum luteum</name>
    <dbReference type="NCBI Taxonomy" id="861051"/>
    <lineage>
        <taxon>Bacteria</taxon>
        <taxon>Pseudomonadati</taxon>
        <taxon>Bacteroidota</taxon>
        <taxon>Cytophagia</taxon>
        <taxon>Cytophagales</taxon>
        <taxon>Reichenbachiellaceae</taxon>
        <taxon>Marinoscillum</taxon>
    </lineage>
</organism>
<dbReference type="InterPro" id="IPR059226">
    <property type="entry name" value="Choice_anch_Q_dom"/>
</dbReference>
<evidence type="ECO:0000256" key="1">
    <source>
        <dbReference type="SAM" id="MobiDB-lite"/>
    </source>
</evidence>
<evidence type="ECO:0000259" key="2">
    <source>
        <dbReference type="Pfam" id="PF13229"/>
    </source>
</evidence>
<gene>
    <name evidence="3" type="ORF">ACHKAR_20370</name>
</gene>
<dbReference type="InterPro" id="IPR039448">
    <property type="entry name" value="Beta_helix"/>
</dbReference>
<dbReference type="InterPro" id="IPR012334">
    <property type="entry name" value="Pectin_lyas_fold"/>
</dbReference>
<dbReference type="SMART" id="SM00710">
    <property type="entry name" value="PbH1"/>
    <property type="match status" value="7"/>
</dbReference>
<sequence length="729" mass="76564">MKTIFFQPTYSFLNRNTFRNACRAGFLSLLFFLTYAVQGANVYVSTSSGLASACSGASSGDVIFIAAGNYTGPFLLSGKNNVTLKSYNGTVNLEGSSSTGTNGINILHITNSTNILVDGLVFRNNWGNTGNGIIVNGTGNEIDIVNCEFYNIGWTNSKTTMPTSGENAHAIVVVGSTSSAIQNVFIGNNSVHDCITGYSESITLVGNVQNFLVEGNTLDGNTNIGIDAAGHFSWTGAPASVNYARSGIIRENVVKNYAGPAALDAAGGIYVDGGSYITIENNIVFNYKVGFSVGCEVAGKSSTGNIVRNNLAYDCTLSGLFLGSNTTSTVSGTQVYNNTFYKCGTGTYDNGQIALQNNTSSVIKNNIMYPTDWRYAIVQMGGTTTTSHTLAYNLYWRDNANTSSLFYNVSGDANSVKQNPLFVNAGSDNYSISSSSPAVDAGDPSFAGSGQEDLAGNTRKQGSAVDIGAYETAGASLNITVDGATSDWSSVSTIATGGTNLTSLKAADNTSNFYVLAQGSFSTNYQVFLDTDNNSTGSNEYTSSSWSSTGFNYMIENGTLYQYTGTGSSWSWSSFGGITAVKNSSVLELSVPKSSLGISGSVVRVAVASLNSGYSMVGSIPSGTSGAAYTIGSAGSRVAVEAPVALSNMLSIFPNPATDFLRVAHVQDREGVVVIEVIGVDGKQYAEWSELLPPGSHQYELSLKGMSKGMALVRVAVNGETMVRRIIIR</sequence>
<dbReference type="Proteomes" id="UP001610063">
    <property type="component" value="Unassembled WGS sequence"/>
</dbReference>